<evidence type="ECO:0000313" key="8">
    <source>
        <dbReference type="Proteomes" id="UP001524570"/>
    </source>
</evidence>
<feature type="transmembrane region" description="Helical" evidence="6">
    <location>
        <begin position="12"/>
        <end position="35"/>
    </location>
</feature>
<dbReference type="PANTHER" id="PTHR30250:SF11">
    <property type="entry name" value="O-ANTIGEN TRANSPORTER-RELATED"/>
    <property type="match status" value="1"/>
</dbReference>
<evidence type="ECO:0000256" key="1">
    <source>
        <dbReference type="ARBA" id="ARBA00004651"/>
    </source>
</evidence>
<sequence>MSSLRQLVSQTAIYGLSSIVGRFLNYLLVPLYTYTFSAGEYGVVSEFYAYAGFFAVLMVLGLETGYFRFRQRQEFSSDEVYRNALGFLLITSLGFIAAIYYWQQPLADWLQYPRHPEYLLWFGWILALDALSALPFARLRAENRAWRFAGIKMTEIFIAIALNLLFLLAWPKLQSLWPDSDLTAYYDPELGVGYIFLANLAASVCKLLLLLPQFRAVRFQLDPRVLGPMLRYSLPMVIIGFAGMVNEMLDRAILKVLLPYDLPTNLKMLGIYGACYKLSILMSLFVQAFRYAGEPFFFSYAGRADAKRAYALVMQYFVIAGVFIFLVVMLFIDLFKYFIGEEYRVGLEVVPILLMANLLLGIYVNLSVWYKLSDRTGLGAWVSLAGAGLTIVLNICWIPVWGYVGSAWATLACYLFMVVLSWALGRRYYPVSYPVGKIAGYFALGLALYFANRYVLDSCQINVWLAGAVGLLLYLSVAAWLDVRPILRSRRPN</sequence>
<dbReference type="RefSeq" id="WP_256606642.1">
    <property type="nucleotide sequence ID" value="NZ_JANIBL010000021.1"/>
</dbReference>
<feature type="transmembrane region" description="Helical" evidence="6">
    <location>
        <begin position="345"/>
        <end position="366"/>
    </location>
</feature>
<dbReference type="Proteomes" id="UP001524570">
    <property type="component" value="Unassembled WGS sequence"/>
</dbReference>
<feature type="transmembrane region" description="Helical" evidence="6">
    <location>
        <begin position="406"/>
        <end position="424"/>
    </location>
</feature>
<evidence type="ECO:0000256" key="2">
    <source>
        <dbReference type="ARBA" id="ARBA00022475"/>
    </source>
</evidence>
<evidence type="ECO:0000256" key="4">
    <source>
        <dbReference type="ARBA" id="ARBA00022989"/>
    </source>
</evidence>
<dbReference type="InterPro" id="IPR050833">
    <property type="entry name" value="Poly_Biosynth_Transport"/>
</dbReference>
<evidence type="ECO:0000256" key="6">
    <source>
        <dbReference type="SAM" id="Phobius"/>
    </source>
</evidence>
<feature type="transmembrane region" description="Helical" evidence="6">
    <location>
        <begin position="81"/>
        <end position="102"/>
    </location>
</feature>
<feature type="transmembrane region" description="Helical" evidence="6">
    <location>
        <begin position="232"/>
        <end position="249"/>
    </location>
</feature>
<keyword evidence="4 6" id="KW-1133">Transmembrane helix</keyword>
<proteinExistence type="predicted"/>
<evidence type="ECO:0000256" key="3">
    <source>
        <dbReference type="ARBA" id="ARBA00022692"/>
    </source>
</evidence>
<organism evidence="7 8">
    <name type="scientific">Methylomonas rosea</name>
    <dbReference type="NCBI Taxonomy" id="2952227"/>
    <lineage>
        <taxon>Bacteria</taxon>
        <taxon>Pseudomonadati</taxon>
        <taxon>Pseudomonadota</taxon>
        <taxon>Gammaproteobacteria</taxon>
        <taxon>Methylococcales</taxon>
        <taxon>Methylococcaceae</taxon>
        <taxon>Methylomonas</taxon>
    </lineage>
</organism>
<keyword evidence="8" id="KW-1185">Reference proteome</keyword>
<dbReference type="EMBL" id="JANIBL010000021">
    <property type="protein sequence ID" value="MCQ8117519.1"/>
    <property type="molecule type" value="Genomic_DNA"/>
</dbReference>
<dbReference type="PANTHER" id="PTHR30250">
    <property type="entry name" value="PST FAMILY PREDICTED COLANIC ACID TRANSPORTER"/>
    <property type="match status" value="1"/>
</dbReference>
<protein>
    <submittedName>
        <fullName evidence="7">Oligosaccharide flippase family protein</fullName>
    </submittedName>
</protein>
<feature type="transmembrane region" description="Helical" evidence="6">
    <location>
        <begin position="269"/>
        <end position="289"/>
    </location>
</feature>
<evidence type="ECO:0000313" key="7">
    <source>
        <dbReference type="EMBL" id="MCQ8117519.1"/>
    </source>
</evidence>
<keyword evidence="3 6" id="KW-0812">Transmembrane</keyword>
<feature type="transmembrane region" description="Helical" evidence="6">
    <location>
        <begin position="118"/>
        <end position="137"/>
    </location>
</feature>
<feature type="transmembrane region" description="Helical" evidence="6">
    <location>
        <begin position="149"/>
        <end position="170"/>
    </location>
</feature>
<feature type="transmembrane region" description="Helical" evidence="6">
    <location>
        <begin position="463"/>
        <end position="483"/>
    </location>
</feature>
<evidence type="ECO:0000256" key="5">
    <source>
        <dbReference type="ARBA" id="ARBA00023136"/>
    </source>
</evidence>
<comment type="subcellular location">
    <subcellularLocation>
        <location evidence="1">Cell membrane</location>
        <topology evidence="1">Multi-pass membrane protein</topology>
    </subcellularLocation>
</comment>
<feature type="transmembrane region" description="Helical" evidence="6">
    <location>
        <begin position="190"/>
        <end position="211"/>
    </location>
</feature>
<keyword evidence="2" id="KW-1003">Cell membrane</keyword>
<name>A0ABT1TS08_9GAMM</name>
<reference evidence="7 8" key="1">
    <citation type="submission" date="2022-07" db="EMBL/GenBank/DDBJ databases">
        <title>Methylomonas rivi sp. nov., Methylomonas rosea sp. nov., Methylomonas aureus sp. nov. and Methylomonas subterranea sp. nov., four novel methanotrophs isolated from a freshwater creek and the deep terrestrial subsurface.</title>
        <authorList>
            <person name="Abin C."/>
            <person name="Sankaranarayanan K."/>
            <person name="Garner C."/>
            <person name="Sindelar R."/>
            <person name="Kotary K."/>
            <person name="Garner R."/>
            <person name="Barclay S."/>
            <person name="Lawson P."/>
            <person name="Krumholz L."/>
        </authorList>
    </citation>
    <scope>NUCLEOTIDE SEQUENCE [LARGE SCALE GENOMIC DNA]</scope>
    <source>
        <strain evidence="7 8">WSC-7</strain>
    </source>
</reference>
<comment type="caution">
    <text evidence="7">The sequence shown here is derived from an EMBL/GenBank/DDBJ whole genome shotgun (WGS) entry which is preliminary data.</text>
</comment>
<feature type="transmembrane region" description="Helical" evidence="6">
    <location>
        <begin position="47"/>
        <end position="69"/>
    </location>
</feature>
<feature type="transmembrane region" description="Helical" evidence="6">
    <location>
        <begin position="431"/>
        <end position="451"/>
    </location>
</feature>
<keyword evidence="5 6" id="KW-0472">Membrane</keyword>
<feature type="transmembrane region" description="Helical" evidence="6">
    <location>
        <begin position="378"/>
        <end position="400"/>
    </location>
</feature>
<accession>A0ABT1TS08</accession>
<gene>
    <name evidence="7" type="ORF">NP589_08780</name>
</gene>
<feature type="transmembrane region" description="Helical" evidence="6">
    <location>
        <begin position="310"/>
        <end position="339"/>
    </location>
</feature>